<comment type="caution">
    <text evidence="9">The sequence shown here is derived from an EMBL/GenBank/DDBJ whole genome shotgun (WGS) entry which is preliminary data.</text>
</comment>
<dbReference type="Pfam" id="PF00072">
    <property type="entry name" value="Response_reg"/>
    <property type="match status" value="1"/>
</dbReference>
<dbReference type="InterPro" id="IPR025943">
    <property type="entry name" value="Sigma_54_int_dom_ATP-bd_2"/>
</dbReference>
<dbReference type="InterPro" id="IPR025662">
    <property type="entry name" value="Sigma_54_int_dom_ATP-bd_1"/>
</dbReference>
<dbReference type="Gene3D" id="1.10.10.60">
    <property type="entry name" value="Homeodomain-like"/>
    <property type="match status" value="1"/>
</dbReference>
<dbReference type="InterPro" id="IPR025944">
    <property type="entry name" value="Sigma_54_int_dom_CS"/>
</dbReference>
<protein>
    <submittedName>
        <fullName evidence="9">Sigma-54-dependent Fis family transcriptional regulator</fullName>
    </submittedName>
</protein>
<evidence type="ECO:0000259" key="7">
    <source>
        <dbReference type="PROSITE" id="PS50045"/>
    </source>
</evidence>
<dbReference type="Gene3D" id="3.40.50.300">
    <property type="entry name" value="P-loop containing nucleotide triphosphate hydrolases"/>
    <property type="match status" value="1"/>
</dbReference>
<organism evidence="9 10">
    <name type="scientific">Deminuibacter soli</name>
    <dbReference type="NCBI Taxonomy" id="2291815"/>
    <lineage>
        <taxon>Bacteria</taxon>
        <taxon>Pseudomonadati</taxon>
        <taxon>Bacteroidota</taxon>
        <taxon>Chitinophagia</taxon>
        <taxon>Chitinophagales</taxon>
        <taxon>Chitinophagaceae</taxon>
        <taxon>Deminuibacter</taxon>
    </lineage>
</organism>
<dbReference type="Pfam" id="PF25601">
    <property type="entry name" value="AAA_lid_14"/>
    <property type="match status" value="1"/>
</dbReference>
<accession>A0A3E1NF35</accession>
<dbReference type="Pfam" id="PF00158">
    <property type="entry name" value="Sigma54_activat"/>
    <property type="match status" value="1"/>
</dbReference>
<dbReference type="CDD" id="cd17534">
    <property type="entry name" value="REC_DC-like"/>
    <property type="match status" value="1"/>
</dbReference>
<dbReference type="GO" id="GO:0000160">
    <property type="term" value="P:phosphorelay signal transduction system"/>
    <property type="evidence" value="ECO:0007669"/>
    <property type="project" value="InterPro"/>
</dbReference>
<dbReference type="PROSITE" id="PS00676">
    <property type="entry name" value="SIGMA54_INTERACT_2"/>
    <property type="match status" value="1"/>
</dbReference>
<evidence type="ECO:0000313" key="9">
    <source>
        <dbReference type="EMBL" id="RFM26398.1"/>
    </source>
</evidence>
<keyword evidence="4" id="KW-0238">DNA-binding</keyword>
<gene>
    <name evidence="9" type="ORF">DXN05_19400</name>
</gene>
<keyword evidence="5" id="KW-0804">Transcription</keyword>
<dbReference type="SUPFAM" id="SSF52172">
    <property type="entry name" value="CheY-like"/>
    <property type="match status" value="1"/>
</dbReference>
<feature type="domain" description="Sigma-54 factor interaction" evidence="7">
    <location>
        <begin position="145"/>
        <end position="374"/>
    </location>
</feature>
<dbReference type="SMART" id="SM00382">
    <property type="entry name" value="AAA"/>
    <property type="match status" value="1"/>
</dbReference>
<dbReference type="Gene3D" id="1.10.8.60">
    <property type="match status" value="1"/>
</dbReference>
<keyword evidence="3" id="KW-0805">Transcription regulation</keyword>
<name>A0A3E1NF35_9BACT</name>
<dbReference type="AlphaFoldDB" id="A0A3E1NF35"/>
<dbReference type="InterPro" id="IPR001789">
    <property type="entry name" value="Sig_transdc_resp-reg_receiver"/>
</dbReference>
<dbReference type="SUPFAM" id="SSF46689">
    <property type="entry name" value="Homeodomain-like"/>
    <property type="match status" value="1"/>
</dbReference>
<keyword evidence="10" id="KW-1185">Reference proteome</keyword>
<dbReference type="InterPro" id="IPR011006">
    <property type="entry name" value="CheY-like_superfamily"/>
</dbReference>
<dbReference type="CDD" id="cd00009">
    <property type="entry name" value="AAA"/>
    <property type="match status" value="1"/>
</dbReference>
<dbReference type="EMBL" id="QTJU01000009">
    <property type="protein sequence ID" value="RFM26398.1"/>
    <property type="molecule type" value="Genomic_DNA"/>
</dbReference>
<dbReference type="OrthoDB" id="9767722at2"/>
<dbReference type="Proteomes" id="UP000261284">
    <property type="component" value="Unassembled WGS sequence"/>
</dbReference>
<evidence type="ECO:0000256" key="5">
    <source>
        <dbReference type="ARBA" id="ARBA00023163"/>
    </source>
</evidence>
<dbReference type="PROSITE" id="PS00688">
    <property type="entry name" value="SIGMA54_INTERACT_3"/>
    <property type="match status" value="1"/>
</dbReference>
<feature type="domain" description="Response regulatory" evidence="8">
    <location>
        <begin position="4"/>
        <end position="118"/>
    </location>
</feature>
<dbReference type="InterPro" id="IPR009057">
    <property type="entry name" value="Homeodomain-like_sf"/>
</dbReference>
<dbReference type="InterPro" id="IPR003593">
    <property type="entry name" value="AAA+_ATPase"/>
</dbReference>
<keyword evidence="6" id="KW-0597">Phosphoprotein</keyword>
<proteinExistence type="predicted"/>
<dbReference type="SMART" id="SM00448">
    <property type="entry name" value="REC"/>
    <property type="match status" value="1"/>
</dbReference>
<keyword evidence="1" id="KW-0547">Nucleotide-binding</keyword>
<dbReference type="GO" id="GO:0005524">
    <property type="term" value="F:ATP binding"/>
    <property type="evidence" value="ECO:0007669"/>
    <property type="project" value="UniProtKB-KW"/>
</dbReference>
<feature type="modified residue" description="4-aspartylphosphate" evidence="6">
    <location>
        <position position="54"/>
    </location>
</feature>
<dbReference type="Pfam" id="PF02954">
    <property type="entry name" value="HTH_8"/>
    <property type="match status" value="1"/>
</dbReference>
<keyword evidence="2" id="KW-0067">ATP-binding</keyword>
<dbReference type="PROSITE" id="PS00675">
    <property type="entry name" value="SIGMA54_INTERACT_1"/>
    <property type="match status" value="1"/>
</dbReference>
<evidence type="ECO:0000256" key="6">
    <source>
        <dbReference type="PROSITE-ProRule" id="PRU00169"/>
    </source>
</evidence>
<evidence type="ECO:0000259" key="8">
    <source>
        <dbReference type="PROSITE" id="PS50110"/>
    </source>
</evidence>
<dbReference type="RefSeq" id="WP_116848951.1">
    <property type="nucleotide sequence ID" value="NZ_QTJU01000009.1"/>
</dbReference>
<dbReference type="FunFam" id="3.40.50.300:FF:000006">
    <property type="entry name" value="DNA-binding transcriptional regulator NtrC"/>
    <property type="match status" value="1"/>
</dbReference>
<dbReference type="InterPro" id="IPR002197">
    <property type="entry name" value="HTH_Fis"/>
</dbReference>
<dbReference type="Gene3D" id="3.40.50.2300">
    <property type="match status" value="1"/>
</dbReference>
<evidence type="ECO:0000256" key="4">
    <source>
        <dbReference type="ARBA" id="ARBA00023125"/>
    </source>
</evidence>
<evidence type="ECO:0000256" key="3">
    <source>
        <dbReference type="ARBA" id="ARBA00023015"/>
    </source>
</evidence>
<dbReference type="PANTHER" id="PTHR32071:SF117">
    <property type="entry name" value="PTS-DEPENDENT DIHYDROXYACETONE KINASE OPERON REGULATORY PROTEIN-RELATED"/>
    <property type="match status" value="1"/>
</dbReference>
<sequence length="457" mass="50111">MKDKILIVEDEFIVANDLRIMLTDAGYQVVGIASSVEKARALILAQQPDWILLDIILRGSLTGIDLAWELIGQQLPFLYISANTNQRTLEAVKATQPYGFMVKPFRDTDLLVMLEIAKYRRNVEQGLANANAHTRPASTPHIEGVIGTAGGLAAVMQRIAVVAPAETSVLILGESGTGKERIAHAIHEFSDRSKMPFVVVNCAALPVNLIESELFGHERGAFTGANNRRIGKFEQANGGTIFLDEIGELPQDAQVKLLRVLQEKEIERLGSSQTIKVNVRIIAATNRNLEREVADGSFRLDLYYRLNVFPLVLPPLRNRKEDIPALAMHFTRKYSVACKKMITGITPAVLAQLAAYDWPGNIRELEHLIERSVLTATGIEITKVELPQSAASPVTDPEAKPAGIQTLVEVERAHILSALKACQGRVYGPGGAAELLDVPATTLYSKMKRLGIKQGYV</sequence>
<dbReference type="PROSITE" id="PS50045">
    <property type="entry name" value="SIGMA54_INTERACT_4"/>
    <property type="match status" value="1"/>
</dbReference>
<dbReference type="SUPFAM" id="SSF52540">
    <property type="entry name" value="P-loop containing nucleoside triphosphate hydrolases"/>
    <property type="match status" value="1"/>
</dbReference>
<evidence type="ECO:0000256" key="2">
    <source>
        <dbReference type="ARBA" id="ARBA00022840"/>
    </source>
</evidence>
<dbReference type="GO" id="GO:0006355">
    <property type="term" value="P:regulation of DNA-templated transcription"/>
    <property type="evidence" value="ECO:0007669"/>
    <property type="project" value="InterPro"/>
</dbReference>
<reference evidence="9 10" key="1">
    <citation type="submission" date="2018-08" db="EMBL/GenBank/DDBJ databases">
        <title>Chitinophagaceae sp. K23C18032701, a novel bacterium isolated from forest soil.</title>
        <authorList>
            <person name="Wang C."/>
        </authorList>
    </citation>
    <scope>NUCLEOTIDE SEQUENCE [LARGE SCALE GENOMIC DNA]</scope>
    <source>
        <strain evidence="9 10">K23C18032701</strain>
    </source>
</reference>
<dbReference type="PANTHER" id="PTHR32071">
    <property type="entry name" value="TRANSCRIPTIONAL REGULATORY PROTEIN"/>
    <property type="match status" value="1"/>
</dbReference>
<dbReference type="InterPro" id="IPR027417">
    <property type="entry name" value="P-loop_NTPase"/>
</dbReference>
<dbReference type="InterPro" id="IPR058031">
    <property type="entry name" value="AAA_lid_NorR"/>
</dbReference>
<evidence type="ECO:0000256" key="1">
    <source>
        <dbReference type="ARBA" id="ARBA00022741"/>
    </source>
</evidence>
<dbReference type="GO" id="GO:0043565">
    <property type="term" value="F:sequence-specific DNA binding"/>
    <property type="evidence" value="ECO:0007669"/>
    <property type="project" value="InterPro"/>
</dbReference>
<evidence type="ECO:0000313" key="10">
    <source>
        <dbReference type="Proteomes" id="UP000261284"/>
    </source>
</evidence>
<dbReference type="InterPro" id="IPR002078">
    <property type="entry name" value="Sigma_54_int"/>
</dbReference>
<dbReference type="PROSITE" id="PS50110">
    <property type="entry name" value="RESPONSE_REGULATORY"/>
    <property type="match status" value="1"/>
</dbReference>